<feature type="domain" description="BZIP" evidence="7">
    <location>
        <begin position="209"/>
        <end position="268"/>
    </location>
</feature>
<feature type="compositionally biased region" description="Low complexity" evidence="6">
    <location>
        <begin position="35"/>
        <end position="57"/>
    </location>
</feature>
<accession>A0A225ALE8</accession>
<reference evidence="8 9" key="1">
    <citation type="submission" date="2015-06" db="EMBL/GenBank/DDBJ databases">
        <title>Talaromyces atroroseus IBT 11181 draft genome.</title>
        <authorList>
            <person name="Rasmussen K.B."/>
            <person name="Rasmussen S."/>
            <person name="Petersen B."/>
            <person name="Sicheritz-Ponten T."/>
            <person name="Mortensen U.H."/>
            <person name="Thrane U."/>
        </authorList>
    </citation>
    <scope>NUCLEOTIDE SEQUENCE [LARGE SCALE GENOMIC DNA]</scope>
    <source>
        <strain evidence="8 9">IBT 11181</strain>
    </source>
</reference>
<dbReference type="GO" id="GO:0001228">
    <property type="term" value="F:DNA-binding transcription activator activity, RNA polymerase II-specific"/>
    <property type="evidence" value="ECO:0007669"/>
    <property type="project" value="TreeGrafter"/>
</dbReference>
<keyword evidence="3" id="KW-0238">DNA-binding</keyword>
<dbReference type="PROSITE" id="PS00036">
    <property type="entry name" value="BZIP_BASIC"/>
    <property type="match status" value="1"/>
</dbReference>
<proteinExistence type="predicted"/>
<dbReference type="GO" id="GO:0000977">
    <property type="term" value="F:RNA polymerase II transcription regulatory region sequence-specific DNA binding"/>
    <property type="evidence" value="ECO:0007669"/>
    <property type="project" value="TreeGrafter"/>
</dbReference>
<evidence type="ECO:0000256" key="2">
    <source>
        <dbReference type="ARBA" id="ARBA00023015"/>
    </source>
</evidence>
<evidence type="ECO:0000256" key="3">
    <source>
        <dbReference type="ARBA" id="ARBA00023125"/>
    </source>
</evidence>
<dbReference type="SUPFAM" id="SSF57959">
    <property type="entry name" value="Leucine zipper domain"/>
    <property type="match status" value="1"/>
</dbReference>
<dbReference type="PANTHER" id="PTHR13044:SF14">
    <property type="entry name" value="CRYPTOCEPHAL, ISOFORM A"/>
    <property type="match status" value="1"/>
</dbReference>
<evidence type="ECO:0000256" key="6">
    <source>
        <dbReference type="SAM" id="MobiDB-lite"/>
    </source>
</evidence>
<comment type="caution">
    <text evidence="8">The sequence shown here is derived from an EMBL/GenBank/DDBJ whole genome shotgun (WGS) entry which is preliminary data.</text>
</comment>
<dbReference type="FunFam" id="1.20.5.170:FF:000075">
    <property type="entry name" value="BZIP transcription factor (MetR)"/>
    <property type="match status" value="1"/>
</dbReference>
<name>A0A225ALE8_TALAT</name>
<keyword evidence="4" id="KW-0804">Transcription</keyword>
<feature type="compositionally biased region" description="Low complexity" evidence="6">
    <location>
        <begin position="166"/>
        <end position="175"/>
    </location>
</feature>
<keyword evidence="2" id="KW-0805">Transcription regulation</keyword>
<dbReference type="RefSeq" id="XP_020116500.1">
    <property type="nucleotide sequence ID" value="XM_020263088.1"/>
</dbReference>
<feature type="compositionally biased region" description="Low complexity" evidence="6">
    <location>
        <begin position="306"/>
        <end position="329"/>
    </location>
</feature>
<evidence type="ECO:0000256" key="1">
    <source>
        <dbReference type="ARBA" id="ARBA00004123"/>
    </source>
</evidence>
<feature type="region of interest" description="Disordered" evidence="6">
    <location>
        <begin position="205"/>
        <end position="231"/>
    </location>
</feature>
<dbReference type="GeneID" id="31007948"/>
<evidence type="ECO:0000256" key="4">
    <source>
        <dbReference type="ARBA" id="ARBA00023163"/>
    </source>
</evidence>
<dbReference type="STRING" id="1441469.A0A225ALE8"/>
<feature type="region of interest" description="Disordered" evidence="6">
    <location>
        <begin position="153"/>
        <end position="188"/>
    </location>
</feature>
<organism evidence="8 9">
    <name type="scientific">Talaromyces atroroseus</name>
    <dbReference type="NCBI Taxonomy" id="1441469"/>
    <lineage>
        <taxon>Eukaryota</taxon>
        <taxon>Fungi</taxon>
        <taxon>Dikarya</taxon>
        <taxon>Ascomycota</taxon>
        <taxon>Pezizomycotina</taxon>
        <taxon>Eurotiomycetes</taxon>
        <taxon>Eurotiomycetidae</taxon>
        <taxon>Eurotiales</taxon>
        <taxon>Trichocomaceae</taxon>
        <taxon>Talaromyces</taxon>
        <taxon>Talaromyces sect. Trachyspermi</taxon>
    </lineage>
</organism>
<protein>
    <recommendedName>
        <fullName evidence="7">BZIP domain-containing protein</fullName>
    </recommendedName>
</protein>
<dbReference type="SMART" id="SM00338">
    <property type="entry name" value="BRLZ"/>
    <property type="match status" value="1"/>
</dbReference>
<dbReference type="Proteomes" id="UP000214365">
    <property type="component" value="Unassembled WGS sequence"/>
</dbReference>
<dbReference type="InterPro" id="IPR046347">
    <property type="entry name" value="bZIP_sf"/>
</dbReference>
<feature type="compositionally biased region" description="Basic and acidic residues" evidence="6">
    <location>
        <begin position="288"/>
        <end position="297"/>
    </location>
</feature>
<dbReference type="InterPro" id="IPR004827">
    <property type="entry name" value="bZIP"/>
</dbReference>
<keyword evidence="5" id="KW-0539">Nucleus</keyword>
<dbReference type="PROSITE" id="PS50217">
    <property type="entry name" value="BZIP"/>
    <property type="match status" value="1"/>
</dbReference>
<dbReference type="Pfam" id="PF07716">
    <property type="entry name" value="bZIP_2"/>
    <property type="match status" value="1"/>
</dbReference>
<dbReference type="GO" id="GO:0005634">
    <property type="term" value="C:nucleus"/>
    <property type="evidence" value="ECO:0007669"/>
    <property type="project" value="UniProtKB-SubCell"/>
</dbReference>
<feature type="compositionally biased region" description="Polar residues" evidence="6">
    <location>
        <begin position="176"/>
        <end position="185"/>
    </location>
</feature>
<keyword evidence="9" id="KW-1185">Reference proteome</keyword>
<dbReference type="CDD" id="cd14705">
    <property type="entry name" value="bZIP_Zip1"/>
    <property type="match status" value="1"/>
</dbReference>
<evidence type="ECO:0000313" key="8">
    <source>
        <dbReference type="EMBL" id="OKL56379.1"/>
    </source>
</evidence>
<comment type="subcellular location">
    <subcellularLocation>
        <location evidence="1">Nucleus</location>
    </subcellularLocation>
</comment>
<evidence type="ECO:0000256" key="5">
    <source>
        <dbReference type="ARBA" id="ARBA00023242"/>
    </source>
</evidence>
<sequence>MAEDRRQPPPPPHHHIPTTQDPLSSVRLQHFNYLSPAASAGPQASSQQQPSQHFQSSVAPAPERRHYSFDTDTESQRYPLGPVPPVDYDQTEGLGGVSVSSYDSIDDDRIDPAVRGYPYHGEKPINYHAPDHGISYMTSSLYPSNSSYPVEDAAGGGYARGDRTPSDISSSISPPNGQIGNNKYSTIPPGERLARALSIEEQSRLAVEEDKRRRNTAASARFRVKKKQREQALERAVREATEVKSSLEARVTQLEMENRWLKNLLTEKNENLLSRLAALQPSSSSEGSGDKSDDHPHPHPSPSLLPPLASASSTSLTAEQQQQQQQQLPKKSDSSNATAQKPIKPKLAVGVGTDDKK</sequence>
<gene>
    <name evidence="8" type="ORF">UA08_08192</name>
</gene>
<evidence type="ECO:0000313" key="9">
    <source>
        <dbReference type="Proteomes" id="UP000214365"/>
    </source>
</evidence>
<dbReference type="AlphaFoldDB" id="A0A225ALE8"/>
<dbReference type="EMBL" id="LFMY01000014">
    <property type="protein sequence ID" value="OKL56379.1"/>
    <property type="molecule type" value="Genomic_DNA"/>
</dbReference>
<feature type="region of interest" description="Disordered" evidence="6">
    <location>
        <begin position="275"/>
        <end position="357"/>
    </location>
</feature>
<feature type="compositionally biased region" description="Polar residues" evidence="6">
    <location>
        <begin position="18"/>
        <end position="27"/>
    </location>
</feature>
<dbReference type="Gene3D" id="1.20.5.170">
    <property type="match status" value="1"/>
</dbReference>
<evidence type="ECO:0000259" key="7">
    <source>
        <dbReference type="PROSITE" id="PS50217"/>
    </source>
</evidence>
<dbReference type="PANTHER" id="PTHR13044">
    <property type="entry name" value="ACTIVATING TRANSCRIPTION FACTOR ATF 4/5"/>
    <property type="match status" value="1"/>
</dbReference>
<dbReference type="OrthoDB" id="1939598at2759"/>
<feature type="region of interest" description="Disordered" evidence="6">
    <location>
        <begin position="1"/>
        <end position="117"/>
    </location>
</feature>